<dbReference type="Proteomes" id="UP000215902">
    <property type="component" value="Unassembled WGS sequence"/>
</dbReference>
<accession>A0A267F3D5</accession>
<organism evidence="1 2">
    <name type="scientific">Macrostomum lignano</name>
    <dbReference type="NCBI Taxonomy" id="282301"/>
    <lineage>
        <taxon>Eukaryota</taxon>
        <taxon>Metazoa</taxon>
        <taxon>Spiralia</taxon>
        <taxon>Lophotrochozoa</taxon>
        <taxon>Platyhelminthes</taxon>
        <taxon>Rhabditophora</taxon>
        <taxon>Macrostomorpha</taxon>
        <taxon>Macrostomida</taxon>
        <taxon>Macrostomidae</taxon>
        <taxon>Macrostomum</taxon>
    </lineage>
</organism>
<dbReference type="AlphaFoldDB" id="A0A267F3D5"/>
<name>A0A267F3D5_9PLAT</name>
<gene>
    <name evidence="1" type="ORF">BOX15_Mlig023910g1</name>
</gene>
<sequence>MKSVRFNDEVTVWKFVDELDPELETSTPEEDDYVIIHYDKRKKRVFFSMYNFCAEVLHNRASIVSHLFGVA</sequence>
<keyword evidence="2" id="KW-1185">Reference proteome</keyword>
<comment type="caution">
    <text evidence="1">The sequence shown here is derived from an EMBL/GenBank/DDBJ whole genome shotgun (WGS) entry which is preliminary data.</text>
</comment>
<dbReference type="EMBL" id="NIVC01001410">
    <property type="protein sequence ID" value="PAA68226.1"/>
    <property type="molecule type" value="Genomic_DNA"/>
</dbReference>
<protein>
    <submittedName>
        <fullName evidence="1">Uncharacterized protein</fullName>
    </submittedName>
</protein>
<evidence type="ECO:0000313" key="2">
    <source>
        <dbReference type="Proteomes" id="UP000215902"/>
    </source>
</evidence>
<reference evidence="1 2" key="1">
    <citation type="submission" date="2017-06" db="EMBL/GenBank/DDBJ databases">
        <title>A platform for efficient transgenesis in Macrostomum lignano, a flatworm model organism for stem cell research.</title>
        <authorList>
            <person name="Berezikov E."/>
        </authorList>
    </citation>
    <scope>NUCLEOTIDE SEQUENCE [LARGE SCALE GENOMIC DNA]</scope>
    <source>
        <strain evidence="1">DV1</strain>
        <tissue evidence="1">Whole organism</tissue>
    </source>
</reference>
<proteinExistence type="predicted"/>
<evidence type="ECO:0000313" key="1">
    <source>
        <dbReference type="EMBL" id="PAA68226.1"/>
    </source>
</evidence>